<name>A0ABR4XQZ7_9LACO</name>
<organism evidence="1 2">
    <name type="scientific">Oenococcus alcoholitolerans</name>
    <dbReference type="NCBI Taxonomy" id="931074"/>
    <lineage>
        <taxon>Bacteria</taxon>
        <taxon>Bacillati</taxon>
        <taxon>Bacillota</taxon>
        <taxon>Bacilli</taxon>
        <taxon>Lactobacillales</taxon>
        <taxon>Lactobacillaceae</taxon>
        <taxon>Oenococcus</taxon>
    </lineage>
</organism>
<accession>A0ABR4XQZ7</accession>
<sequence>MDIKSWQSMDLVGPTKKFKVQTKNIVAAYLTNRLPRLKNRLASLQAGIKSPVLSPDKVQTSFNNYIEDNLIESMDLNKEVAAADYALNQLDKNGDKILKMLYVQHKKQIDIATSLSSHYVSLTKDSSVRFANSTFKDELNNECMRFADLMYGSGFDLFYHGEEQNSSYLRLKTE</sequence>
<keyword evidence="2" id="KW-1185">Reference proteome</keyword>
<reference evidence="1 2" key="1">
    <citation type="journal article" date="2014" name="Antonie Van Leeuwenhoek">
        <title>Oenococcus alcoholitolerans sp. nov., a lactic acid bacteria isolated from cachaca and ethanol fermentation processes.</title>
        <authorList>
            <person name="Badotti F."/>
            <person name="Moreira A.P."/>
            <person name="Tonon L.A."/>
            <person name="de Lucena B.T."/>
            <person name="Gomes Fde C."/>
            <person name="Kruger R."/>
            <person name="Thompson C.C."/>
            <person name="de Morais M.A.Jr."/>
            <person name="Rosa C.A."/>
            <person name="Thompson F.L."/>
        </authorList>
    </citation>
    <scope>NUCLEOTIDE SEQUENCE [LARGE SCALE GENOMIC DNA]</scope>
    <source>
        <strain evidence="1 2">UFRJ-M7.2.18</strain>
    </source>
</reference>
<gene>
    <name evidence="1" type="ORF">Q757_04265</name>
</gene>
<dbReference type="EMBL" id="AXCV01000161">
    <property type="protein sequence ID" value="KGO31899.1"/>
    <property type="molecule type" value="Genomic_DNA"/>
</dbReference>
<protein>
    <submittedName>
        <fullName evidence="1">Uncharacterized protein</fullName>
    </submittedName>
</protein>
<evidence type="ECO:0000313" key="2">
    <source>
        <dbReference type="Proteomes" id="UP000030023"/>
    </source>
</evidence>
<dbReference type="Proteomes" id="UP000030023">
    <property type="component" value="Unassembled WGS sequence"/>
</dbReference>
<evidence type="ECO:0000313" key="1">
    <source>
        <dbReference type="EMBL" id="KGO31899.1"/>
    </source>
</evidence>
<comment type="caution">
    <text evidence="1">The sequence shown here is derived from an EMBL/GenBank/DDBJ whole genome shotgun (WGS) entry which is preliminary data.</text>
</comment>
<proteinExistence type="predicted"/>